<dbReference type="SUPFAM" id="SSF57959">
    <property type="entry name" value="Leucine zipper domain"/>
    <property type="match status" value="1"/>
</dbReference>
<name>A0A427YBF7_9TREE</name>
<reference evidence="2 3" key="1">
    <citation type="submission" date="2018-11" db="EMBL/GenBank/DDBJ databases">
        <title>Genome sequence of Apiotrichum porosum DSM 27194.</title>
        <authorList>
            <person name="Aliyu H."/>
            <person name="Gorte O."/>
            <person name="Ochsenreither K."/>
        </authorList>
    </citation>
    <scope>NUCLEOTIDE SEQUENCE [LARGE SCALE GENOMIC DNA]</scope>
    <source>
        <strain evidence="2 3">DSM 27194</strain>
    </source>
</reference>
<evidence type="ECO:0008006" key="4">
    <source>
        <dbReference type="Google" id="ProtNLM"/>
    </source>
</evidence>
<feature type="region of interest" description="Disordered" evidence="1">
    <location>
        <begin position="152"/>
        <end position="204"/>
    </location>
</feature>
<feature type="region of interest" description="Disordered" evidence="1">
    <location>
        <begin position="258"/>
        <end position="293"/>
    </location>
</feature>
<dbReference type="Gene3D" id="1.20.5.170">
    <property type="match status" value="1"/>
</dbReference>
<dbReference type="GeneID" id="39585510"/>
<gene>
    <name evidence="2" type="ORF">EHS24_000967</name>
</gene>
<dbReference type="AlphaFoldDB" id="A0A427YBF7"/>
<dbReference type="InterPro" id="IPR046347">
    <property type="entry name" value="bZIP_sf"/>
</dbReference>
<feature type="compositionally biased region" description="Low complexity" evidence="1">
    <location>
        <begin position="1"/>
        <end position="17"/>
    </location>
</feature>
<dbReference type="Proteomes" id="UP000279236">
    <property type="component" value="Unassembled WGS sequence"/>
</dbReference>
<protein>
    <recommendedName>
        <fullName evidence="4">BZIP domain-containing protein</fullName>
    </recommendedName>
</protein>
<evidence type="ECO:0000256" key="1">
    <source>
        <dbReference type="SAM" id="MobiDB-lite"/>
    </source>
</evidence>
<organism evidence="2 3">
    <name type="scientific">Apiotrichum porosum</name>
    <dbReference type="NCBI Taxonomy" id="105984"/>
    <lineage>
        <taxon>Eukaryota</taxon>
        <taxon>Fungi</taxon>
        <taxon>Dikarya</taxon>
        <taxon>Basidiomycota</taxon>
        <taxon>Agaricomycotina</taxon>
        <taxon>Tremellomycetes</taxon>
        <taxon>Trichosporonales</taxon>
        <taxon>Trichosporonaceae</taxon>
        <taxon>Apiotrichum</taxon>
    </lineage>
</organism>
<sequence>MPAHHLPSPSSSASLSPRTQNSHPMSRQHSCSEDESDPAARSALEIRREKNRIKQRNLRLRRANQMADLESTVTTLRSDHHELEDRIAQLEAHEASLSAWVRDLESALSANGQRDHVESLRRMWAGNAGVVHTAPETSSRMSADPLATLATAASSFSPPSRTDLRRWEDEQASRKRRRYEEYEHPHPTHSTGITATPGQPRLPSPTGGRMRIDQLVSLPLPRLNQTSTSGSMTTDAAWNSWNHIPADNTIHYDAKPRVSQDARDIADRPHSASSSAGTTRTWNSPVQSFEIRL</sequence>
<dbReference type="OrthoDB" id="2589163at2759"/>
<feature type="compositionally biased region" description="Polar residues" evidence="1">
    <location>
        <begin position="18"/>
        <end position="29"/>
    </location>
</feature>
<proteinExistence type="predicted"/>
<feature type="region of interest" description="Disordered" evidence="1">
    <location>
        <begin position="1"/>
        <end position="51"/>
    </location>
</feature>
<dbReference type="RefSeq" id="XP_028480630.1">
    <property type="nucleotide sequence ID" value="XM_028616773.1"/>
</dbReference>
<feature type="compositionally biased region" description="Polar residues" evidence="1">
    <location>
        <begin position="271"/>
        <end position="287"/>
    </location>
</feature>
<dbReference type="EMBL" id="RSCE01000001">
    <property type="protein sequence ID" value="RSH88422.1"/>
    <property type="molecule type" value="Genomic_DNA"/>
</dbReference>
<evidence type="ECO:0000313" key="3">
    <source>
        <dbReference type="Proteomes" id="UP000279236"/>
    </source>
</evidence>
<accession>A0A427YBF7</accession>
<dbReference type="CDD" id="cd14688">
    <property type="entry name" value="bZIP_YAP"/>
    <property type="match status" value="1"/>
</dbReference>
<keyword evidence="3" id="KW-1185">Reference proteome</keyword>
<feature type="compositionally biased region" description="Basic and acidic residues" evidence="1">
    <location>
        <begin position="258"/>
        <end position="270"/>
    </location>
</feature>
<feature type="compositionally biased region" description="Basic and acidic residues" evidence="1">
    <location>
        <begin position="162"/>
        <end position="186"/>
    </location>
</feature>
<evidence type="ECO:0000313" key="2">
    <source>
        <dbReference type="EMBL" id="RSH88422.1"/>
    </source>
</evidence>
<comment type="caution">
    <text evidence="2">The sequence shown here is derived from an EMBL/GenBank/DDBJ whole genome shotgun (WGS) entry which is preliminary data.</text>
</comment>
<feature type="compositionally biased region" description="Polar residues" evidence="1">
    <location>
        <begin position="188"/>
        <end position="197"/>
    </location>
</feature>
<dbReference type="GO" id="GO:0003700">
    <property type="term" value="F:DNA-binding transcription factor activity"/>
    <property type="evidence" value="ECO:0007669"/>
    <property type="project" value="InterPro"/>
</dbReference>